<organism evidence="2 3">
    <name type="scientific">Paratrimastix pyriformis</name>
    <dbReference type="NCBI Taxonomy" id="342808"/>
    <lineage>
        <taxon>Eukaryota</taxon>
        <taxon>Metamonada</taxon>
        <taxon>Preaxostyla</taxon>
        <taxon>Paratrimastigidae</taxon>
        <taxon>Paratrimastix</taxon>
    </lineage>
</organism>
<proteinExistence type="predicted"/>
<evidence type="ECO:0000256" key="1">
    <source>
        <dbReference type="SAM" id="MobiDB-lite"/>
    </source>
</evidence>
<accession>A0ABQ8UB33</accession>
<dbReference type="Gene3D" id="3.80.10.10">
    <property type="entry name" value="Ribonuclease Inhibitor"/>
    <property type="match status" value="2"/>
</dbReference>
<sequence length="856" mass="93762">MHRLITREARSFFHRPGGMMGQPSCCFRALFFLRRLPSRPRHSPSAGKVATTANPESAAVQREDAHLFESGTGINSIEMLPRELLLAVIDAAPFQLQAYCQLIGLTHGIRTAIRGAPRELSFMGPKPLLDNHEYDRFNSEDEYCLAPCLPADALAAIVGPCKGLVRLTLPPHNRHHPSVLGCGLPLVEDEDEDERCWVDEAFEDHTQLAYLKIPGAGTFWPAIWRILFYLPGLEEFHFLEARPLEVGMFQALATFCPKLRVLRLTQDVQISRLGLDFMVLAALSGTLKELIIPDVYLDGNSPGSLVSRLHSLERLEVGGWDTVDRLRPVAQHLTQFRTHDQIDCLDEAGLCRLESLASSSDASVNLSTPVITAYRDTLRSLSLSSLTGPSPDRGFLAAPLGGLTHLTCLELDLPRVEDCSLSTVLAALPPGLLENQLECLSLRGISDPKEHACAVSSRTLRKMELDFSLPGSCTLTLACPALENLALPFGDSNPYELVMDCPHLRFLTSLNGQNLDRIAPMPELVSVSGHWLRLDPAWLAQLGTRAPRMRHLSQLVLSVLPQLSFFMSDLTASQAVLTQIFAGCPSLTTLQSIDLHFPSTTDSPAVVLRLPEQLEAWDGRVSFEGPQGPAELRLEAPGLRVLRLEVPPQVQLTLACPTLVALLVPAQGASSFALAEGTDPPLRSLCLECPPMWATWEPMPSSLLAVLTASLLAILTRHGSHLQCVSLSSKRLSPEVWPEVAAALGRLPRLVSLTLYGIPSADMVLACPRLSHLTIHTASDKDAVKLRSLVLDCPHLEELSAPLDSDLKRFELVGQGEGEGESEPPINCISGVYDPWWEQLNGRFPDAFLSDKQLGE</sequence>
<keyword evidence="3" id="KW-1185">Reference proteome</keyword>
<protein>
    <submittedName>
        <fullName evidence="2">Uncharacterized protein</fullName>
    </submittedName>
</protein>
<dbReference type="InterPro" id="IPR032675">
    <property type="entry name" value="LRR_dom_sf"/>
</dbReference>
<comment type="caution">
    <text evidence="2">The sequence shown here is derived from an EMBL/GenBank/DDBJ whole genome shotgun (WGS) entry which is preliminary data.</text>
</comment>
<feature type="region of interest" description="Disordered" evidence="1">
    <location>
        <begin position="39"/>
        <end position="58"/>
    </location>
</feature>
<reference evidence="2" key="1">
    <citation type="journal article" date="2022" name="bioRxiv">
        <title>Genomics of Preaxostyla Flagellates Illuminates Evolutionary Transitions and the Path Towards Mitochondrial Loss.</title>
        <authorList>
            <person name="Novak L.V.F."/>
            <person name="Treitli S.C."/>
            <person name="Pyrih J."/>
            <person name="Halakuc P."/>
            <person name="Pipaliya S.V."/>
            <person name="Vacek V."/>
            <person name="Brzon O."/>
            <person name="Soukal P."/>
            <person name="Eme L."/>
            <person name="Dacks J.B."/>
            <person name="Karnkowska A."/>
            <person name="Elias M."/>
            <person name="Hampl V."/>
        </authorList>
    </citation>
    <scope>NUCLEOTIDE SEQUENCE</scope>
    <source>
        <strain evidence="2">RCP-MX</strain>
    </source>
</reference>
<dbReference type="Proteomes" id="UP001141327">
    <property type="component" value="Unassembled WGS sequence"/>
</dbReference>
<gene>
    <name evidence="2" type="ORF">PAPYR_8940</name>
</gene>
<evidence type="ECO:0000313" key="3">
    <source>
        <dbReference type="Proteomes" id="UP001141327"/>
    </source>
</evidence>
<evidence type="ECO:0000313" key="2">
    <source>
        <dbReference type="EMBL" id="KAJ4455978.1"/>
    </source>
</evidence>
<dbReference type="SUPFAM" id="SSF52047">
    <property type="entry name" value="RNI-like"/>
    <property type="match status" value="1"/>
</dbReference>
<name>A0ABQ8UB33_9EUKA</name>
<dbReference type="EMBL" id="JAPMOS010000086">
    <property type="protein sequence ID" value="KAJ4455978.1"/>
    <property type="molecule type" value="Genomic_DNA"/>
</dbReference>